<evidence type="ECO:0000256" key="2">
    <source>
        <dbReference type="ARBA" id="ARBA00022692"/>
    </source>
</evidence>
<feature type="transmembrane region" description="Helical" evidence="5">
    <location>
        <begin position="74"/>
        <end position="96"/>
    </location>
</feature>
<feature type="transmembrane region" description="Helical" evidence="5">
    <location>
        <begin position="33"/>
        <end position="53"/>
    </location>
</feature>
<dbReference type="Pfam" id="PF01925">
    <property type="entry name" value="TauE"/>
    <property type="match status" value="1"/>
</dbReference>
<feature type="transmembrane region" description="Helical" evidence="5">
    <location>
        <begin position="263"/>
        <end position="281"/>
    </location>
</feature>
<evidence type="ECO:0000256" key="1">
    <source>
        <dbReference type="ARBA" id="ARBA00004141"/>
    </source>
</evidence>
<protein>
    <recommendedName>
        <fullName evidence="5">Probable membrane transporter protein</fullName>
    </recommendedName>
</protein>
<reference evidence="7" key="2">
    <citation type="submission" date="2025-08" db="UniProtKB">
        <authorList>
            <consortium name="RefSeq"/>
        </authorList>
    </citation>
    <scope>IDENTIFICATION</scope>
</reference>
<dbReference type="RefSeq" id="WP_028310765.1">
    <property type="nucleotide sequence ID" value="NZ_AXWS01000007.1"/>
</dbReference>
<dbReference type="GO" id="GO:0005886">
    <property type="term" value="C:plasma membrane"/>
    <property type="evidence" value="ECO:0007669"/>
    <property type="project" value="UniProtKB-SubCell"/>
</dbReference>
<accession>A0A8B6X2B3</accession>
<dbReference type="InterPro" id="IPR002781">
    <property type="entry name" value="TM_pro_TauE-like"/>
</dbReference>
<feature type="transmembrane region" description="Helical" evidence="5">
    <location>
        <begin position="7"/>
        <end position="27"/>
    </location>
</feature>
<keyword evidence="3 5" id="KW-1133">Transmembrane helix</keyword>
<dbReference type="OrthoDB" id="5189995at2"/>
<evidence type="ECO:0000313" key="7">
    <source>
        <dbReference type="RefSeq" id="WP_028310765.1"/>
    </source>
</evidence>
<dbReference type="PANTHER" id="PTHR43701">
    <property type="entry name" value="MEMBRANE TRANSPORTER PROTEIN MJ0441-RELATED"/>
    <property type="match status" value="1"/>
</dbReference>
<evidence type="ECO:0000256" key="4">
    <source>
        <dbReference type="ARBA" id="ARBA00023136"/>
    </source>
</evidence>
<evidence type="ECO:0000256" key="5">
    <source>
        <dbReference type="RuleBase" id="RU363041"/>
    </source>
</evidence>
<dbReference type="AlphaFoldDB" id="A0A8B6X2B3"/>
<dbReference type="InterPro" id="IPR051598">
    <property type="entry name" value="TSUP/Inactive_protease-like"/>
</dbReference>
<name>A0A8B6X2B3_9BURK</name>
<feature type="transmembrane region" description="Helical" evidence="5">
    <location>
        <begin position="213"/>
        <end position="230"/>
    </location>
</feature>
<proteinExistence type="inferred from homology"/>
<evidence type="ECO:0000313" key="6">
    <source>
        <dbReference type="Proteomes" id="UP000675920"/>
    </source>
</evidence>
<feature type="transmembrane region" description="Helical" evidence="5">
    <location>
        <begin position="170"/>
        <end position="201"/>
    </location>
</feature>
<reference evidence="7" key="1">
    <citation type="journal article" date="2012" name="Biochim. Biophys. Acta">
        <title>Bioinformatic characterization of the 4-Toluene Sulfonate Uptake Permease (TSUP) family of transmembrane proteins.</title>
        <authorList>
            <person name="Shlykov M.A."/>
            <person name="Zheng W.H."/>
            <person name="Chen J.S."/>
            <person name="Saier M.H. Jr."/>
        </authorList>
    </citation>
    <scope>NUCLEOTIDE SEQUENCE</scope>
</reference>
<dbReference type="PANTHER" id="PTHR43701:SF2">
    <property type="entry name" value="MEMBRANE TRANSPORTER PROTEIN YJNA-RELATED"/>
    <property type="match status" value="1"/>
</dbReference>
<comment type="subcellular location">
    <subcellularLocation>
        <location evidence="5">Cell membrane</location>
        <topology evidence="5">Multi-pass membrane protein</topology>
    </subcellularLocation>
    <subcellularLocation>
        <location evidence="1">Membrane</location>
        <topology evidence="1">Multi-pass membrane protein</topology>
    </subcellularLocation>
</comment>
<organism evidence="6 7">
    <name type="scientific">Derxia gummosa DSM 723</name>
    <dbReference type="NCBI Taxonomy" id="1121388"/>
    <lineage>
        <taxon>Bacteria</taxon>
        <taxon>Pseudomonadati</taxon>
        <taxon>Pseudomonadota</taxon>
        <taxon>Betaproteobacteria</taxon>
        <taxon>Burkholderiales</taxon>
        <taxon>Alcaligenaceae</taxon>
        <taxon>Derxia</taxon>
    </lineage>
</organism>
<keyword evidence="5" id="KW-1003">Cell membrane</keyword>
<sequence>MVIPELQFVLGGAFVGFIVGMTGVGGGSLMTPLLTLVFGVPAQVAVGTDLLFASVTKAGGIVTHARKGNVNWSITGWLVAGSVPAAALTLGGLHLAGLDNGALAKVMARGLGVALFMTASAILLRNQIRALGQKLAARRMAAATPGGGTIEVEVEVAIERDAEAVRVLPTFLLGLTIGTLVALTSVGAGALGVVALLFLYPNAPVRRIVGADIAHAVPLTLVAGAGHAIMGSVNWSMLAALLIGSLPAITLGSHLTAKVPEKLLRGFLATMLVVIGAKLVFS</sequence>
<keyword evidence="2 5" id="KW-0812">Transmembrane</keyword>
<comment type="similarity">
    <text evidence="5">Belongs to the 4-toluene sulfonate uptake permease (TSUP) (TC 2.A.102) family.</text>
</comment>
<keyword evidence="4 5" id="KW-0472">Membrane</keyword>
<keyword evidence="6" id="KW-1185">Reference proteome</keyword>
<dbReference type="Proteomes" id="UP000675920">
    <property type="component" value="Unplaced"/>
</dbReference>
<feature type="transmembrane region" description="Helical" evidence="5">
    <location>
        <begin position="237"/>
        <end position="257"/>
    </location>
</feature>
<evidence type="ECO:0000256" key="3">
    <source>
        <dbReference type="ARBA" id="ARBA00022989"/>
    </source>
</evidence>